<feature type="compositionally biased region" description="Low complexity" evidence="1">
    <location>
        <begin position="15"/>
        <end position="28"/>
    </location>
</feature>
<proteinExistence type="predicted"/>
<reference evidence="2 3" key="1">
    <citation type="journal article" date="2024" name="Microbiol. Resour. Announc.">
        <title>Genome annotations for the ascomycete fungi Trichoderma harzianum, Trichoderma aggressivum, and Purpureocillium lilacinum.</title>
        <authorList>
            <person name="Beijen E.P.W."/>
            <person name="Ohm R.A."/>
        </authorList>
    </citation>
    <scope>NUCLEOTIDE SEQUENCE [LARGE SCALE GENOMIC DNA]</scope>
    <source>
        <strain evidence="2 3">CBS 150709</strain>
    </source>
</reference>
<evidence type="ECO:0000313" key="3">
    <source>
        <dbReference type="Proteomes" id="UP001287286"/>
    </source>
</evidence>
<comment type="caution">
    <text evidence="2">The sequence shown here is derived from an EMBL/GenBank/DDBJ whole genome shotgun (WGS) entry which is preliminary data.</text>
</comment>
<keyword evidence="3" id="KW-1185">Reference proteome</keyword>
<evidence type="ECO:0000256" key="1">
    <source>
        <dbReference type="SAM" id="MobiDB-lite"/>
    </source>
</evidence>
<feature type="region of interest" description="Disordered" evidence="1">
    <location>
        <begin position="72"/>
        <end position="95"/>
    </location>
</feature>
<gene>
    <name evidence="2" type="ORF">Purlil1_6936</name>
</gene>
<sequence length="136" mass="15218">MRQSKSRGPRDDAGARQAIAQPGPAQGACNSRDIRRLRSWLHASLVLFPGRSEPDMKIILVHGVKAFGIGRPLRGTGQAMPGDPQSQSQSQSVFDGPHRFETWQLAAGVWADSWLAPKLERIIHHPRHFHFDSRIR</sequence>
<dbReference type="EMBL" id="JAWRVI010000023">
    <property type="protein sequence ID" value="KAK4088725.1"/>
    <property type="molecule type" value="Genomic_DNA"/>
</dbReference>
<protein>
    <submittedName>
        <fullName evidence="2">Uncharacterized protein</fullName>
    </submittedName>
</protein>
<dbReference type="Proteomes" id="UP001287286">
    <property type="component" value="Unassembled WGS sequence"/>
</dbReference>
<accession>A0ABR0BXM4</accession>
<feature type="region of interest" description="Disordered" evidence="1">
    <location>
        <begin position="1"/>
        <end position="31"/>
    </location>
</feature>
<organism evidence="2 3">
    <name type="scientific">Purpureocillium lilacinum</name>
    <name type="common">Paecilomyces lilacinus</name>
    <dbReference type="NCBI Taxonomy" id="33203"/>
    <lineage>
        <taxon>Eukaryota</taxon>
        <taxon>Fungi</taxon>
        <taxon>Dikarya</taxon>
        <taxon>Ascomycota</taxon>
        <taxon>Pezizomycotina</taxon>
        <taxon>Sordariomycetes</taxon>
        <taxon>Hypocreomycetidae</taxon>
        <taxon>Hypocreales</taxon>
        <taxon>Ophiocordycipitaceae</taxon>
        <taxon>Purpureocillium</taxon>
    </lineage>
</organism>
<evidence type="ECO:0000313" key="2">
    <source>
        <dbReference type="EMBL" id="KAK4088725.1"/>
    </source>
</evidence>
<name>A0ABR0BXM4_PURLI</name>